<evidence type="ECO:0000259" key="1">
    <source>
        <dbReference type="Pfam" id="PF03061"/>
    </source>
</evidence>
<dbReference type="InterPro" id="IPR006683">
    <property type="entry name" value="Thioestr_dom"/>
</dbReference>
<dbReference type="Pfam" id="PF03061">
    <property type="entry name" value="4HBT"/>
    <property type="match status" value="1"/>
</dbReference>
<gene>
    <name evidence="2" type="ORF">GVO57_07875</name>
</gene>
<dbReference type="RefSeq" id="WP_160592692.1">
    <property type="nucleotide sequence ID" value="NZ_CP047895.1"/>
</dbReference>
<name>A0A7Z2S557_9SPHN</name>
<evidence type="ECO:0000313" key="3">
    <source>
        <dbReference type="Proteomes" id="UP000464468"/>
    </source>
</evidence>
<dbReference type="AlphaFoldDB" id="A0A7Z2S557"/>
<dbReference type="GO" id="GO:0016790">
    <property type="term" value="F:thiolester hydrolase activity"/>
    <property type="evidence" value="ECO:0007669"/>
    <property type="project" value="UniProtKB-ARBA"/>
</dbReference>
<reference evidence="2 3" key="1">
    <citation type="submission" date="2020-01" db="EMBL/GenBank/DDBJ databases">
        <title>Sphingomonas sp. C33 whole genome sequece.</title>
        <authorList>
            <person name="Park C."/>
        </authorList>
    </citation>
    <scope>NUCLEOTIDE SEQUENCE [LARGE SCALE GENOMIC DNA]</scope>
    <source>
        <strain evidence="2 3">C33</strain>
    </source>
</reference>
<evidence type="ECO:0000313" key="2">
    <source>
        <dbReference type="EMBL" id="QHL90765.1"/>
    </source>
</evidence>
<dbReference type="KEGG" id="schy:GVO57_07875"/>
<dbReference type="EMBL" id="CP047895">
    <property type="protein sequence ID" value="QHL90765.1"/>
    <property type="molecule type" value="Genomic_DNA"/>
</dbReference>
<organism evidence="2 3">
    <name type="scientific">Sphingomonas changnyeongensis</name>
    <dbReference type="NCBI Taxonomy" id="2698679"/>
    <lineage>
        <taxon>Bacteria</taxon>
        <taxon>Pseudomonadati</taxon>
        <taxon>Pseudomonadota</taxon>
        <taxon>Alphaproteobacteria</taxon>
        <taxon>Sphingomonadales</taxon>
        <taxon>Sphingomonadaceae</taxon>
        <taxon>Sphingomonas</taxon>
    </lineage>
</organism>
<dbReference type="SUPFAM" id="SSF54637">
    <property type="entry name" value="Thioesterase/thiol ester dehydrase-isomerase"/>
    <property type="match status" value="1"/>
</dbReference>
<protein>
    <submittedName>
        <fullName evidence="2">PaaI family thioesterase</fullName>
    </submittedName>
</protein>
<feature type="domain" description="Thioesterase" evidence="1">
    <location>
        <begin position="86"/>
        <end position="158"/>
    </location>
</feature>
<dbReference type="Gene3D" id="3.10.129.10">
    <property type="entry name" value="Hotdog Thioesterase"/>
    <property type="match status" value="1"/>
</dbReference>
<dbReference type="InterPro" id="IPR029069">
    <property type="entry name" value="HotDog_dom_sf"/>
</dbReference>
<accession>A0A7Z2S557</accession>
<sequence>MAARAPAHDIDAAPDTDAAEALAAEIRHPAFIHDPHPDHPGWLRWELSDADRFNTALGPLIVRRDGDGRVRLRAFPARAQSNLSDNVHGGALLGMIDVALFATARLHGIVEAGVAVTLDLSTQFIAGAAIDRPLDLVSEVLRETGRLVFVRGLIEQQDAAGGTQICASYSGTIRKPARR</sequence>
<proteinExistence type="predicted"/>
<dbReference type="CDD" id="cd03443">
    <property type="entry name" value="PaaI_thioesterase"/>
    <property type="match status" value="1"/>
</dbReference>
<keyword evidence="3" id="KW-1185">Reference proteome</keyword>
<dbReference type="Proteomes" id="UP000464468">
    <property type="component" value="Chromosome"/>
</dbReference>